<evidence type="ECO:0000256" key="4">
    <source>
        <dbReference type="ARBA" id="ARBA00023136"/>
    </source>
</evidence>
<keyword evidence="5" id="KW-0256">Endoplasmic reticulum</keyword>
<protein>
    <recommendedName>
        <fullName evidence="5">Protein-S-isoprenylcysteine O-methyltransferase</fullName>
        <ecNumber evidence="5">2.1.1.100</ecNumber>
    </recommendedName>
</protein>
<keyword evidence="4" id="KW-0472">Membrane</keyword>
<evidence type="ECO:0000256" key="6">
    <source>
        <dbReference type="SAM" id="SignalP"/>
    </source>
</evidence>
<dbReference type="Pfam" id="PF04140">
    <property type="entry name" value="ICMT"/>
    <property type="match status" value="1"/>
</dbReference>
<proteinExistence type="inferred from homology"/>
<sequence length="238" mass="26354">MVAAKVCLLVCATAAQAYSLTPPNATPDPKELEPAGPKLLPFPWKFVTKGILCSLALAEISVAIATAHESAISKPITSLLVRTHPLPDFDLTASTPALISGCCMSFIGAALRFQSFRTLGRFFTFELSIRQDHKLVTSGIYSIVRHPGYTGAWGFCLGIMLCHLHPRSWLVSCSGLFPPSGQAVKWSLACSWAALSTILYTALEGRIRREEVMLEKHFGEERRRYRKKVPYKLVPWLY</sequence>
<keyword evidence="5" id="KW-0949">S-adenosyl-L-methionine</keyword>
<evidence type="ECO:0000313" key="8">
    <source>
        <dbReference type="Proteomes" id="UP000092154"/>
    </source>
</evidence>
<evidence type="ECO:0000256" key="5">
    <source>
        <dbReference type="RuleBase" id="RU362022"/>
    </source>
</evidence>
<evidence type="ECO:0000256" key="2">
    <source>
        <dbReference type="ARBA" id="ARBA00022692"/>
    </source>
</evidence>
<reference evidence="7 8" key="1">
    <citation type="submission" date="2016-06" db="EMBL/GenBank/DDBJ databases">
        <title>Comparative genomics of the ectomycorrhizal sister species Rhizopogon vinicolor and Rhizopogon vesiculosus (Basidiomycota: Boletales) reveals a divergence of the mating type B locus.</title>
        <authorList>
            <consortium name="DOE Joint Genome Institute"/>
            <person name="Mujic A.B."/>
            <person name="Kuo A."/>
            <person name="Tritt A."/>
            <person name="Lipzen A."/>
            <person name="Chen C."/>
            <person name="Johnson J."/>
            <person name="Sharma A."/>
            <person name="Barry K."/>
            <person name="Grigoriev I.V."/>
            <person name="Spatafora J.W."/>
        </authorList>
    </citation>
    <scope>NUCLEOTIDE SEQUENCE [LARGE SCALE GENOMIC DNA]</scope>
    <source>
        <strain evidence="7 8">AM-OR11-026</strain>
    </source>
</reference>
<dbReference type="Gene3D" id="1.20.120.1630">
    <property type="match status" value="1"/>
</dbReference>
<dbReference type="AlphaFoldDB" id="A0A1B7MQ25"/>
<organism evidence="7 8">
    <name type="scientific">Rhizopogon vinicolor AM-OR11-026</name>
    <dbReference type="NCBI Taxonomy" id="1314800"/>
    <lineage>
        <taxon>Eukaryota</taxon>
        <taxon>Fungi</taxon>
        <taxon>Dikarya</taxon>
        <taxon>Basidiomycota</taxon>
        <taxon>Agaricomycotina</taxon>
        <taxon>Agaricomycetes</taxon>
        <taxon>Agaricomycetidae</taxon>
        <taxon>Boletales</taxon>
        <taxon>Suillineae</taxon>
        <taxon>Rhizopogonaceae</taxon>
        <taxon>Rhizopogon</taxon>
    </lineage>
</organism>
<feature type="signal peptide" evidence="6">
    <location>
        <begin position="1"/>
        <end position="17"/>
    </location>
</feature>
<keyword evidence="6" id="KW-0732">Signal</keyword>
<dbReference type="GO" id="GO:0032259">
    <property type="term" value="P:methylation"/>
    <property type="evidence" value="ECO:0007669"/>
    <property type="project" value="UniProtKB-KW"/>
</dbReference>
<dbReference type="InParanoid" id="A0A1B7MQ25"/>
<dbReference type="OrthoDB" id="422086at2759"/>
<comment type="catalytic activity">
    <reaction evidence="5">
        <text>[protein]-C-terminal S-[(2E,6E)-farnesyl]-L-cysteine + S-adenosyl-L-methionine = [protein]-C-terminal S-[(2E,6E)-farnesyl]-L-cysteine methyl ester + S-adenosyl-L-homocysteine</text>
        <dbReference type="Rhea" id="RHEA:21672"/>
        <dbReference type="Rhea" id="RHEA-COMP:12125"/>
        <dbReference type="Rhea" id="RHEA-COMP:12126"/>
        <dbReference type="ChEBI" id="CHEBI:57856"/>
        <dbReference type="ChEBI" id="CHEBI:59789"/>
        <dbReference type="ChEBI" id="CHEBI:90510"/>
        <dbReference type="ChEBI" id="CHEBI:90511"/>
        <dbReference type="EC" id="2.1.1.100"/>
    </reaction>
</comment>
<dbReference type="STRING" id="1314800.A0A1B7MQ25"/>
<dbReference type="PANTHER" id="PTHR12714:SF9">
    <property type="entry name" value="PROTEIN-S-ISOPRENYLCYSTEINE O-METHYLTRANSFERASE"/>
    <property type="match status" value="1"/>
</dbReference>
<dbReference type="InterPro" id="IPR007269">
    <property type="entry name" value="ICMT_MeTrfase"/>
</dbReference>
<dbReference type="EMBL" id="KV448578">
    <property type="protein sequence ID" value="OAX34699.1"/>
    <property type="molecule type" value="Genomic_DNA"/>
</dbReference>
<keyword evidence="5" id="KW-0808">Transferase</keyword>
<keyword evidence="3" id="KW-1133">Transmembrane helix</keyword>
<dbReference type="GO" id="GO:0005789">
    <property type="term" value="C:endoplasmic reticulum membrane"/>
    <property type="evidence" value="ECO:0007669"/>
    <property type="project" value="UniProtKB-SubCell"/>
</dbReference>
<accession>A0A1B7MQ25</accession>
<dbReference type="Proteomes" id="UP000092154">
    <property type="component" value="Unassembled WGS sequence"/>
</dbReference>
<keyword evidence="5" id="KW-0489">Methyltransferase</keyword>
<keyword evidence="8" id="KW-1185">Reference proteome</keyword>
<gene>
    <name evidence="7" type="ORF">K503DRAFT_747032</name>
</gene>
<comment type="subcellular location">
    <subcellularLocation>
        <location evidence="5">Endoplasmic reticulum membrane</location>
        <topology evidence="5">Multi-pass membrane protein</topology>
    </subcellularLocation>
    <subcellularLocation>
        <location evidence="1">Membrane</location>
        <topology evidence="1">Multi-pass membrane protein</topology>
    </subcellularLocation>
</comment>
<evidence type="ECO:0000256" key="1">
    <source>
        <dbReference type="ARBA" id="ARBA00004141"/>
    </source>
</evidence>
<evidence type="ECO:0000256" key="3">
    <source>
        <dbReference type="ARBA" id="ARBA00022989"/>
    </source>
</evidence>
<name>A0A1B7MQ25_9AGAM</name>
<keyword evidence="2" id="KW-0812">Transmembrane</keyword>
<dbReference type="PANTHER" id="PTHR12714">
    <property type="entry name" value="PROTEIN-S ISOPRENYLCYSTEINE O-METHYLTRANSFERASE"/>
    <property type="match status" value="1"/>
</dbReference>
<evidence type="ECO:0000313" key="7">
    <source>
        <dbReference type="EMBL" id="OAX34699.1"/>
    </source>
</evidence>
<feature type="chain" id="PRO_5008597442" description="Protein-S-isoprenylcysteine O-methyltransferase" evidence="6">
    <location>
        <begin position="18"/>
        <end position="238"/>
    </location>
</feature>
<dbReference type="GO" id="GO:0004671">
    <property type="term" value="F:protein C-terminal S-isoprenylcysteine carboxyl O-methyltransferase activity"/>
    <property type="evidence" value="ECO:0007669"/>
    <property type="project" value="UniProtKB-EC"/>
</dbReference>
<dbReference type="EC" id="2.1.1.100" evidence="5"/>
<comment type="similarity">
    <text evidence="5">Belongs to the class VI-like SAM-binding methyltransferase superfamily. Isoprenylcysteine carboxyl methyltransferase family.</text>
</comment>